<dbReference type="RefSeq" id="NP_001246383.1">
    <property type="nucleotide sequence ID" value="NM_001259454.2"/>
</dbReference>
<dbReference type="OMA" id="TVGARIC"/>
<evidence type="ECO:0008006" key="6">
    <source>
        <dbReference type="Google" id="ProtNLM"/>
    </source>
</evidence>
<reference evidence="3 5" key="10">
    <citation type="journal article" date="2015" name="G3 (Bethesda)">
        <title>Gene Model Annotations for Drosophila melanogaster: The Rule-Benders.</title>
        <authorList>
            <consortium name="FlyBase Consortium"/>
            <person name="Crosby M.A."/>
            <person name="Gramates L.S."/>
            <person name="Dos Santos G."/>
            <person name="Matthews B.B."/>
            <person name="St Pierre S.E."/>
            <person name="Zhou P."/>
            <person name="Schroeder A.J."/>
            <person name="Falls K."/>
            <person name="Emmert D.B."/>
            <person name="Russo S.M."/>
            <person name="Gelbart W.M."/>
            <person name="null"/>
        </authorList>
    </citation>
    <scope>NUCLEOTIDE SEQUENCE [LARGE SCALE GENOMIC DNA]</scope>
    <source>
        <strain evidence="5">Berkeley</strain>
    </source>
</reference>
<feature type="signal peptide" evidence="2">
    <location>
        <begin position="1"/>
        <end position="21"/>
    </location>
</feature>
<dbReference type="Bgee" id="FBgn0263114">
    <property type="expression patterns" value="Expressed in enterocyte of posterior adult midgut epithelium (Drosophila) in digestive tract and 20 other cell types or tissues"/>
</dbReference>
<dbReference type="PhylomeDB" id="A0A0B4K776"/>
<feature type="compositionally biased region" description="Basic and acidic residues" evidence="1">
    <location>
        <begin position="38"/>
        <end position="55"/>
    </location>
</feature>
<feature type="region of interest" description="Disordered" evidence="1">
    <location>
        <begin position="33"/>
        <end position="60"/>
    </location>
</feature>
<dbReference type="Proteomes" id="UP000000803">
    <property type="component" value="Chromosome 2R"/>
</dbReference>
<protein>
    <recommendedName>
        <fullName evidence="6">Secreted protein</fullName>
    </recommendedName>
</protein>
<reference evidence="3 5" key="2">
    <citation type="journal article" date="2002" name="Genome Biol.">
        <title>Finishing a whole-genome shotgun: release 3 of the Drosophila melanogaster euchromatic genome sequence.</title>
        <authorList>
            <person name="Celniker S.E."/>
            <person name="Wheeler D.A."/>
            <person name="Kronmiller B."/>
            <person name="Carlson J.W."/>
            <person name="Halpern A."/>
            <person name="Patel S."/>
            <person name="Adams M."/>
            <person name="Champe M."/>
            <person name="Dugan S.P."/>
            <person name="Frise E."/>
            <person name="Hodgson A."/>
            <person name="George R.A."/>
            <person name="Hoskins R.A."/>
            <person name="Laverty T."/>
            <person name="Muzny D.M."/>
            <person name="Nelson C.R."/>
            <person name="Pacleb J.M."/>
            <person name="Park S."/>
            <person name="Pfeiffer B.D."/>
            <person name="Richards S."/>
            <person name="Sodergren E.J."/>
            <person name="Svirskas R."/>
            <person name="Tabor P.E."/>
            <person name="Wan K."/>
            <person name="Stapleton M."/>
            <person name="Sutton G.G."/>
            <person name="Venter C."/>
            <person name="Weinstock G."/>
            <person name="Scherer S.E."/>
            <person name="Myers E.W."/>
            <person name="Gibbs R.A."/>
            <person name="Rubin G.M."/>
        </authorList>
    </citation>
    <scope>NUCLEOTIDE SEQUENCE [LARGE SCALE GENOMIC DNA]</scope>
    <source>
        <strain evidence="5">Berkeley</strain>
    </source>
</reference>
<keyword evidence="2" id="KW-0732">Signal</keyword>
<proteinExistence type="predicted"/>
<evidence type="ECO:0000256" key="2">
    <source>
        <dbReference type="SAM" id="SignalP"/>
    </source>
</evidence>
<dbReference type="SMR" id="A0A0B4K776"/>
<reference evidence="3 5" key="8">
    <citation type="journal article" date="2007" name="Science">
        <title>Sequence finishing and mapping of Drosophila melanogaster heterochromatin.</title>
        <authorList>
            <person name="Hoskins R.A."/>
            <person name="Carlson J.W."/>
            <person name="Kennedy C."/>
            <person name="Acevedo D."/>
            <person name="Evans-Holm M."/>
            <person name="Frise E."/>
            <person name="Wan K.H."/>
            <person name="Park S."/>
            <person name="Mendez-Lago M."/>
            <person name="Rossi F."/>
            <person name="Villasante A."/>
            <person name="Dimitri P."/>
            <person name="Karpen G.H."/>
            <person name="Celniker S.E."/>
        </authorList>
    </citation>
    <scope>NUCLEOTIDE SEQUENCE [LARGE SCALE GENOMIC DNA]</scope>
    <source>
        <strain evidence="5">Berkeley</strain>
    </source>
</reference>
<dbReference type="GeneID" id="12798324"/>
<name>A0A0B4K776_DROME</name>
<dbReference type="OrthoDB" id="7842194at2759"/>
<organism evidence="3 5">
    <name type="scientific">Drosophila melanogaster</name>
    <name type="common">Fruit fly</name>
    <dbReference type="NCBI Taxonomy" id="7227"/>
    <lineage>
        <taxon>Eukaryota</taxon>
        <taxon>Metazoa</taxon>
        <taxon>Ecdysozoa</taxon>
        <taxon>Arthropoda</taxon>
        <taxon>Hexapoda</taxon>
        <taxon>Insecta</taxon>
        <taxon>Pterygota</taxon>
        <taxon>Neoptera</taxon>
        <taxon>Endopterygota</taxon>
        <taxon>Diptera</taxon>
        <taxon>Brachycera</taxon>
        <taxon>Muscomorpha</taxon>
        <taxon>Ephydroidea</taxon>
        <taxon>Drosophilidae</taxon>
        <taxon>Drosophila</taxon>
        <taxon>Sophophora</taxon>
    </lineage>
</organism>
<reference evidence="3 5" key="9">
    <citation type="journal article" date="2015" name="G3 (Bethesda)">
        <title>Gene Model Annotations for Drosophila melanogaster: Impact of High-Throughput Data.</title>
        <authorList>
            <consortium name="FlyBase Consortium"/>
            <person name="Matthews B.B."/>
            <person name="Dos Santos G."/>
            <person name="Crosby M.A."/>
            <person name="Emmert D.B."/>
            <person name="St Pierre S.E."/>
            <person name="Gramates L.S."/>
            <person name="Zhou P."/>
            <person name="Schroeder A.J."/>
            <person name="Falls K."/>
            <person name="Strelets V."/>
            <person name="Russo S.M."/>
            <person name="Gelbart W.M."/>
            <person name="null"/>
        </authorList>
    </citation>
    <scope>NUCLEOTIDE SEQUENCE [LARGE SCALE GENOMIC DNA]</scope>
    <source>
        <strain evidence="5">Berkeley</strain>
    </source>
</reference>
<dbReference type="AlphaFoldDB" id="A0A0B4K776"/>
<dbReference type="BioGRID-ORCS" id="12798324">
    <property type="hits" value="0 hits in 1 CRISPR screen"/>
</dbReference>
<reference evidence="3 5" key="1">
    <citation type="journal article" date="2000" name="Science">
        <title>The genome sequence of Drosophila melanogaster.</title>
        <authorList>
            <person name="Adams M.D."/>
            <person name="Celniker S.E."/>
            <person name="Holt R.A."/>
            <person name="Evans C.A."/>
            <person name="Gocayne J.D."/>
            <person name="Amanatides P.G."/>
            <person name="Scherer S.E."/>
            <person name="Li P.W."/>
            <person name="Hoskins R.A."/>
            <person name="Galle R.F."/>
            <person name="George R.A."/>
            <person name="Lewis S.E."/>
            <person name="Richards S."/>
            <person name="Ashburner M."/>
            <person name="Henderson S.N."/>
            <person name="Sutton G.G."/>
            <person name="Wortman J.R."/>
            <person name="Yandell M.D."/>
            <person name="Zhang Q."/>
            <person name="Chen L.X."/>
            <person name="Brandon R.C."/>
            <person name="Rogers Y.H."/>
            <person name="Blazej R.G."/>
            <person name="Champe M."/>
            <person name="Pfeiffer B.D."/>
            <person name="Wan K.H."/>
            <person name="Doyle C."/>
            <person name="Baxter E.G."/>
            <person name="Helt G."/>
            <person name="Nelson C.R."/>
            <person name="Gabor G.L."/>
            <person name="Abril J.F."/>
            <person name="Agbayani A."/>
            <person name="An H.J."/>
            <person name="Andrews-Pfannkoch C."/>
            <person name="Baldwin D."/>
            <person name="Ballew R.M."/>
            <person name="Basu A."/>
            <person name="Baxendale J."/>
            <person name="Bayraktaroglu L."/>
            <person name="Beasley E.M."/>
            <person name="Beeson K.Y."/>
            <person name="Benos P.V."/>
            <person name="Berman B.P."/>
            <person name="Bhandari D."/>
            <person name="Bolshakov S."/>
            <person name="Borkova D."/>
            <person name="Botchan M.R."/>
            <person name="Bouck J."/>
            <person name="Brokstein P."/>
            <person name="Brottier P."/>
            <person name="Burtis K.C."/>
            <person name="Busam D.A."/>
            <person name="Butler H."/>
            <person name="Cadieu E."/>
            <person name="Center A."/>
            <person name="Chandra I."/>
            <person name="Cherry J.M."/>
            <person name="Cawley S."/>
            <person name="Dahlke C."/>
            <person name="Davenport L.B."/>
            <person name="Davies P."/>
            <person name="de Pablos B."/>
            <person name="Delcher A."/>
            <person name="Deng Z."/>
            <person name="Mays A.D."/>
            <person name="Dew I."/>
            <person name="Dietz S.M."/>
            <person name="Dodson K."/>
            <person name="Doup L.E."/>
            <person name="Downes M."/>
            <person name="Dugan-Rocha S."/>
            <person name="Dunkov B.C."/>
            <person name="Dunn P."/>
            <person name="Durbin K.J."/>
            <person name="Evangelista C.C."/>
            <person name="Ferraz C."/>
            <person name="Ferriera S."/>
            <person name="Fleischmann W."/>
            <person name="Fosler C."/>
            <person name="Gabrielian A.E."/>
            <person name="Garg N.S."/>
            <person name="Gelbart W.M."/>
            <person name="Glasser K."/>
            <person name="Glodek A."/>
            <person name="Gong F."/>
            <person name="Gorrell J.H."/>
            <person name="Gu Z."/>
            <person name="Guan P."/>
            <person name="Harris M."/>
            <person name="Harris N.L."/>
            <person name="Harvey D."/>
            <person name="Heiman T.J."/>
            <person name="Hernandez J.R."/>
            <person name="Houck J."/>
            <person name="Hostin D."/>
            <person name="Houston K.A."/>
            <person name="Howland T.J."/>
            <person name="Wei M.H."/>
            <person name="Ibegwam C."/>
            <person name="Jalali M."/>
            <person name="Kalush F."/>
            <person name="Karpen G.H."/>
            <person name="Ke Z."/>
            <person name="Kennison J.A."/>
            <person name="Ketchum K.A."/>
            <person name="Kimmel B.E."/>
            <person name="Kodira C.D."/>
            <person name="Kraft C."/>
            <person name="Kravitz S."/>
            <person name="Kulp D."/>
            <person name="Lai Z."/>
            <person name="Lasko P."/>
            <person name="Lei Y."/>
            <person name="Levitsky A.A."/>
            <person name="Li J."/>
            <person name="Li Z."/>
            <person name="Liang Y."/>
            <person name="Lin X."/>
            <person name="Liu X."/>
            <person name="Mattei B."/>
            <person name="McIntosh T.C."/>
            <person name="McLeod M.P."/>
            <person name="McPherson D."/>
            <person name="Merkulov G."/>
            <person name="Milshina N.V."/>
            <person name="Mobarry C."/>
            <person name="Morris J."/>
            <person name="Moshrefi A."/>
            <person name="Mount S.M."/>
            <person name="Moy M."/>
            <person name="Murphy B."/>
            <person name="Murphy L."/>
            <person name="Muzny D.M."/>
            <person name="Nelson D.L."/>
            <person name="Nelson D.R."/>
            <person name="Nelson K.A."/>
            <person name="Nixon K."/>
            <person name="Nusskern D.R."/>
            <person name="Pacleb J.M."/>
            <person name="Palazzolo M."/>
            <person name="Pittman G.S."/>
            <person name="Pan S."/>
            <person name="Pollard J."/>
            <person name="Puri V."/>
            <person name="Reese M.G."/>
            <person name="Reinert K."/>
            <person name="Remington K."/>
            <person name="Saunders R.D."/>
            <person name="Scheeler F."/>
            <person name="Shen H."/>
            <person name="Shue B.C."/>
            <person name="Siden-Kiamos I."/>
            <person name="Simpson M."/>
            <person name="Skupski M.P."/>
            <person name="Smith T."/>
            <person name="Spier E."/>
            <person name="Spradling A.C."/>
            <person name="Stapleton M."/>
            <person name="Strong R."/>
            <person name="Sun E."/>
            <person name="Svirskas R."/>
            <person name="Tector C."/>
            <person name="Turner R."/>
            <person name="Venter E."/>
            <person name="Wang A.H."/>
            <person name="Wang X."/>
            <person name="Wang Z.Y."/>
            <person name="Wassarman D.A."/>
            <person name="Weinstock G.M."/>
            <person name="Weissenbach J."/>
            <person name="Williams S.M."/>
            <person name="WoodageT"/>
            <person name="Worley K.C."/>
            <person name="Wu D."/>
            <person name="Yang S."/>
            <person name="Yao Q.A."/>
            <person name="Ye J."/>
            <person name="Yeh R.F."/>
            <person name="Zaveri J.S."/>
            <person name="Zhan M."/>
            <person name="Zhang G."/>
            <person name="Zhao Q."/>
            <person name="Zheng L."/>
            <person name="Zheng X.H."/>
            <person name="Zhong F.N."/>
            <person name="Zhong W."/>
            <person name="Zhou X."/>
            <person name="Zhu S."/>
            <person name="Zhu X."/>
            <person name="Smith H.O."/>
            <person name="Gibbs R.A."/>
            <person name="Myers E.W."/>
            <person name="Rubin G.M."/>
            <person name="Venter J.C."/>
        </authorList>
    </citation>
    <scope>NUCLEOTIDE SEQUENCE [LARGE SCALE GENOMIC DNA]</scope>
    <source>
        <strain evidence="5">Berkeley</strain>
    </source>
</reference>
<keyword evidence="5" id="KW-1185">Reference proteome</keyword>
<feature type="chain" id="PRO_5002107181" description="Secreted protein" evidence="2">
    <location>
        <begin position="22"/>
        <end position="133"/>
    </location>
</feature>
<evidence type="ECO:0000313" key="3">
    <source>
        <dbReference type="EMBL" id="AFH08136.1"/>
    </source>
</evidence>
<reference evidence="3 5" key="4">
    <citation type="journal article" date="2002" name="Genome Biol.">
        <title>The transposable elements of the Drosophila melanogaster euchromatin: a genomics perspective.</title>
        <authorList>
            <person name="Kaminker J.S."/>
            <person name="Bergman C.M."/>
            <person name="Kronmiller B."/>
            <person name="Carlson J."/>
            <person name="Svirskas R."/>
            <person name="Patel S."/>
            <person name="Frise E."/>
            <person name="Wheeler D.A."/>
            <person name="Lewis S.E."/>
            <person name="Rubin G.M."/>
            <person name="Ashburner M."/>
            <person name="Celniker S.E."/>
        </authorList>
    </citation>
    <scope>NUCLEOTIDE SEQUENCE [LARGE SCALE GENOMIC DNA]</scope>
    <source>
        <strain evidence="5">Berkeley</strain>
    </source>
</reference>
<dbReference type="FlyBase" id="FBgn0263114">
    <property type="gene designation" value="CG43371"/>
</dbReference>
<dbReference type="PaxDb" id="7227-FBpp0298339"/>
<reference evidence="3 5" key="6">
    <citation type="journal article" date="2005" name="PLoS Comput. Biol.">
        <title>Combined evidence annotation of transposable elements in genome sequences.</title>
        <authorList>
            <person name="Quesneville H."/>
            <person name="Bergman C.M."/>
            <person name="Andrieu O."/>
            <person name="Autard D."/>
            <person name="Nouaud D."/>
            <person name="Ashburner M."/>
            <person name="Anxolabehere D."/>
        </authorList>
    </citation>
    <scope>NUCLEOTIDE SEQUENCE [LARGE SCALE GENOMIC DNA]</scope>
    <source>
        <strain evidence="5">Berkeley</strain>
    </source>
</reference>
<reference evidence="3 5" key="5">
    <citation type="journal article" date="2002" name="Genome Biol.">
        <title>Heterochromatic sequences in a Drosophila whole-genome shotgun assembly.</title>
        <authorList>
            <person name="Hoskins R.A."/>
            <person name="Smith C.D."/>
            <person name="Carlson J.W."/>
            <person name="Carvalho A.B."/>
            <person name="Halpern A."/>
            <person name="Kaminker J.S."/>
            <person name="Kennedy C."/>
            <person name="Mungall C.J."/>
            <person name="Sullivan B.A."/>
            <person name="Sutton G.G."/>
            <person name="Yasuhara J.C."/>
            <person name="Wakimoto B.T."/>
            <person name="Myers E.W."/>
            <person name="Celniker S.E."/>
            <person name="Rubin G.M."/>
            <person name="Karpen G.H."/>
        </authorList>
    </citation>
    <scope>NUCLEOTIDE SEQUENCE [LARGE SCALE GENOMIC DNA]</scope>
    <source>
        <strain evidence="5">Berkeley</strain>
    </source>
</reference>
<reference evidence="3 5" key="3">
    <citation type="journal article" date="2002" name="Genome Biol.">
        <title>Annotation of the Drosophila melanogaster euchromatic genome: a systematic review.</title>
        <authorList>
            <person name="Misra S."/>
            <person name="Crosby M.A."/>
            <person name="Mungall C.J."/>
            <person name="Matthews B.B."/>
            <person name="Campbell K.S."/>
            <person name="Hradecky P."/>
            <person name="Huang Y."/>
            <person name="Kaminker J.S."/>
            <person name="Millburn G.H."/>
            <person name="Prochnik S.E."/>
            <person name="Smith C.D."/>
            <person name="Tupy J.L."/>
            <person name="Whitfied E.J."/>
            <person name="Bayraktaroglu L."/>
            <person name="Berman B.P."/>
            <person name="Bettencourt B.R."/>
            <person name="Celniker S.E."/>
            <person name="de Grey A.D."/>
            <person name="Drysdale R.A."/>
            <person name="Harris N.L."/>
            <person name="Richter J."/>
            <person name="Russo S."/>
            <person name="Schroeder A.J."/>
            <person name="Shu S.Q."/>
            <person name="Stapleton M."/>
            <person name="Yamada C."/>
            <person name="Ashburner M."/>
            <person name="Gelbart W.M."/>
            <person name="Rubin G.M."/>
            <person name="Lewis S.E."/>
        </authorList>
    </citation>
    <scope>GENOME REANNOTATION</scope>
    <source>
        <strain evidence="5">Berkeley</strain>
    </source>
</reference>
<dbReference type="EMBL" id="AE013599">
    <property type="protein sequence ID" value="AFH08136.1"/>
    <property type="molecule type" value="Genomic_DNA"/>
</dbReference>
<evidence type="ECO:0000313" key="4">
    <source>
        <dbReference type="FlyBase" id="FBgn0263114"/>
    </source>
</evidence>
<evidence type="ECO:0000313" key="5">
    <source>
        <dbReference type="Proteomes" id="UP000000803"/>
    </source>
</evidence>
<gene>
    <name evidence="3" type="primary">Dmel\CG43371</name>
    <name evidence="3 4" type="ORF">CG43371</name>
    <name evidence="3" type="ORF">Dmel_CG43371</name>
</gene>
<reference evidence="3 5" key="7">
    <citation type="journal article" date="2007" name="Science">
        <title>The Release 5.1 annotation of Drosophila melanogaster heterochromatin.</title>
        <authorList>
            <person name="Smith C.D."/>
            <person name="Shu S."/>
            <person name="Mungall C.J."/>
            <person name="Karpen G.H."/>
        </authorList>
    </citation>
    <scope>NUCLEOTIDE SEQUENCE [LARGE SCALE GENOMIC DNA]</scope>
    <source>
        <strain evidence="5">Berkeley</strain>
    </source>
</reference>
<dbReference type="InParanoid" id="A0A0B4K776"/>
<dbReference type="AGR" id="FB:FBgn0263114"/>
<sequence>MILHRLIKLVLFSSTIYLVKELGVWEDPFEARNSTVGKEGEEPLETKNSNDKSEEGADIGATISKELQKKKEDLEKKFCPKGTFCEPPPKPLSKTVGEALSNTWGVLKGIPSYWSETFETVGARICQFFRGDK</sequence>
<evidence type="ECO:0000256" key="1">
    <source>
        <dbReference type="SAM" id="MobiDB-lite"/>
    </source>
</evidence>
<accession>A0A0B4K776</accession>
<dbReference type="KEGG" id="dme:Dmel_CG43371"/>
<reference evidence="3 5" key="11">
    <citation type="journal article" date="2015" name="Genome Res.">
        <title>The Release 6 reference sequence of the Drosophila melanogaster genome.</title>
        <authorList>
            <person name="Hoskins R.A."/>
            <person name="Carlson J.W."/>
            <person name="Wan K.H."/>
            <person name="Park S."/>
            <person name="Mendez I."/>
            <person name="Galle S.E."/>
            <person name="Booth B.W."/>
            <person name="Pfeiffer B.D."/>
            <person name="George R.A."/>
            <person name="Svirskas R."/>
            <person name="Krzywinski M."/>
            <person name="Schein J."/>
            <person name="Accardo M.C."/>
            <person name="Damia E."/>
            <person name="Messina G."/>
            <person name="Mendez-Lago M."/>
            <person name="de Pablos B."/>
            <person name="Demakova O.V."/>
            <person name="Andreyeva E.N."/>
            <person name="Boldyreva L.V."/>
            <person name="Marra M."/>
            <person name="Carvalho A.B."/>
            <person name="Dimitri P."/>
            <person name="Villasante A."/>
            <person name="Zhimulev I.F."/>
            <person name="Rubin G.M."/>
            <person name="Karpen G.H."/>
            <person name="Celniker S.E."/>
        </authorList>
    </citation>
    <scope>NUCLEOTIDE SEQUENCE [LARGE SCALE GENOMIC DNA]</scope>
    <source>
        <strain evidence="5">Berkeley</strain>
    </source>
</reference>
<dbReference type="VEuPathDB" id="VectorBase:FBgn0263114"/>